<evidence type="ECO:0000256" key="3">
    <source>
        <dbReference type="ARBA" id="ARBA00022692"/>
    </source>
</evidence>
<protein>
    <submittedName>
        <fullName evidence="8">Electron transport complex subunit RsxA</fullName>
    </submittedName>
</protein>
<evidence type="ECO:0000313" key="8">
    <source>
        <dbReference type="EMBL" id="QMS84463.1"/>
    </source>
</evidence>
<keyword evidence="2" id="KW-0813">Transport</keyword>
<feature type="transmembrane region" description="Helical" evidence="7">
    <location>
        <begin position="68"/>
        <end position="91"/>
    </location>
</feature>
<evidence type="ECO:0000256" key="4">
    <source>
        <dbReference type="ARBA" id="ARBA00022967"/>
    </source>
</evidence>
<keyword evidence="9" id="KW-1185">Reference proteome</keyword>
<comment type="subcellular location">
    <subcellularLocation>
        <location evidence="1">Endomembrane system</location>
        <topology evidence="1">Multi-pass membrane protein</topology>
    </subcellularLocation>
</comment>
<keyword evidence="6 7" id="KW-0472">Membrane</keyword>
<dbReference type="KEGG" id="xcl:G4Z02_01450"/>
<feature type="transmembrane region" description="Helical" evidence="7">
    <location>
        <begin position="145"/>
        <end position="166"/>
    </location>
</feature>
<reference evidence="8 9" key="1">
    <citation type="submission" date="2020-02" db="EMBL/GenBank/DDBJ databases">
        <authorList>
            <person name="Zheng R.K."/>
            <person name="Sun C.M."/>
        </authorList>
    </citation>
    <scope>NUCLEOTIDE SEQUENCE [LARGE SCALE GENOMIC DNA]</scope>
    <source>
        <strain evidence="9">zrk13</strain>
    </source>
</reference>
<evidence type="ECO:0000256" key="1">
    <source>
        <dbReference type="ARBA" id="ARBA00004127"/>
    </source>
</evidence>
<keyword evidence="5 7" id="KW-1133">Transmembrane helix</keyword>
<proteinExistence type="predicted"/>
<dbReference type="Proteomes" id="UP000514720">
    <property type="component" value="Chromosome"/>
</dbReference>
<organism evidence="8 9">
    <name type="scientific">Candidatus Xianfuyuplasma coldseepsis</name>
    <dbReference type="NCBI Taxonomy" id="2782163"/>
    <lineage>
        <taxon>Bacteria</taxon>
        <taxon>Bacillati</taxon>
        <taxon>Mycoplasmatota</taxon>
        <taxon>Mollicutes</taxon>
        <taxon>Candidatus Izemoplasmatales</taxon>
        <taxon>Candidatus Izemoplasmataceae</taxon>
        <taxon>Candidatus Xianfuyuplasma</taxon>
    </lineage>
</organism>
<dbReference type="InterPro" id="IPR003667">
    <property type="entry name" value="NqrDE/RnfAE"/>
</dbReference>
<dbReference type="GO" id="GO:0012505">
    <property type="term" value="C:endomembrane system"/>
    <property type="evidence" value="ECO:0007669"/>
    <property type="project" value="UniProtKB-SubCell"/>
</dbReference>
<name>A0A7L7KP38_9MOLU</name>
<dbReference type="PANTHER" id="PTHR30335">
    <property type="entry name" value="INTEGRAL MEMBRANE PROTEIN OF SOXR-REDUCING COMPLEX"/>
    <property type="match status" value="1"/>
</dbReference>
<keyword evidence="3 7" id="KW-0812">Transmembrane</keyword>
<evidence type="ECO:0000313" key="9">
    <source>
        <dbReference type="Proteomes" id="UP000514720"/>
    </source>
</evidence>
<feature type="transmembrane region" description="Helical" evidence="7">
    <location>
        <begin position="103"/>
        <end position="125"/>
    </location>
</feature>
<dbReference type="PANTHER" id="PTHR30335:SF0">
    <property type="entry name" value="ION-TRANSLOCATING OXIDOREDUCTASE COMPLEX SUBUNIT A"/>
    <property type="match status" value="1"/>
</dbReference>
<dbReference type="InterPro" id="IPR050133">
    <property type="entry name" value="NqrDE/RnfAE_oxidrdctase"/>
</dbReference>
<feature type="transmembrane region" description="Helical" evidence="7">
    <location>
        <begin position="6"/>
        <end position="30"/>
    </location>
</feature>
<keyword evidence="4" id="KW-1278">Translocase</keyword>
<dbReference type="RefSeq" id="WP_258878076.1">
    <property type="nucleotide sequence ID" value="NZ_CP048914.1"/>
</dbReference>
<evidence type="ECO:0000256" key="7">
    <source>
        <dbReference type="SAM" id="Phobius"/>
    </source>
</evidence>
<dbReference type="PIRSF" id="PIRSF006102">
    <property type="entry name" value="NQR_DE"/>
    <property type="match status" value="1"/>
</dbReference>
<evidence type="ECO:0000256" key="6">
    <source>
        <dbReference type="ARBA" id="ARBA00023136"/>
    </source>
</evidence>
<evidence type="ECO:0000256" key="5">
    <source>
        <dbReference type="ARBA" id="ARBA00022989"/>
    </source>
</evidence>
<dbReference type="AlphaFoldDB" id="A0A7L7KP38"/>
<dbReference type="EMBL" id="CP048914">
    <property type="protein sequence ID" value="QMS84463.1"/>
    <property type="molecule type" value="Genomic_DNA"/>
</dbReference>
<gene>
    <name evidence="8" type="ORF">G4Z02_01450</name>
</gene>
<accession>A0A7L7KP38</accession>
<evidence type="ECO:0000256" key="2">
    <source>
        <dbReference type="ARBA" id="ARBA00022448"/>
    </source>
</evidence>
<sequence length="203" mass="22060">MELFALAFAAIFVNNVVLNQFYGLCPFLGVSTKKSSALSMGMAVTFVITLSTMIAYAIYFYVLVEYEIQYLSTIVFILVIASFVQLVEMVIKKFSPAIYSALGVYLPLITTNCAVLGVAIDVTVNGAGSQKLLMVGTQIPSFVEATIYALGISLGYAVVIFLFSAIREEMDAYPLKKNWQGIPIALITAFIMAMIFSGFSGVI</sequence>
<feature type="transmembrane region" description="Helical" evidence="7">
    <location>
        <begin position="178"/>
        <end position="199"/>
    </location>
</feature>
<feature type="transmembrane region" description="Helical" evidence="7">
    <location>
        <begin position="42"/>
        <end position="62"/>
    </location>
</feature>
<dbReference type="Pfam" id="PF02508">
    <property type="entry name" value="Rnf-Nqr"/>
    <property type="match status" value="1"/>
</dbReference>
<dbReference type="GO" id="GO:0005886">
    <property type="term" value="C:plasma membrane"/>
    <property type="evidence" value="ECO:0007669"/>
    <property type="project" value="TreeGrafter"/>
</dbReference>